<dbReference type="RefSeq" id="XP_011134014.1">
    <property type="nucleotide sequence ID" value="XM_011135712.1"/>
</dbReference>
<dbReference type="EMBL" id="AFNH02000607">
    <property type="protein sequence ID" value="EZG66173.1"/>
    <property type="molecule type" value="Genomic_DNA"/>
</dbReference>
<dbReference type="GO" id="GO:0005829">
    <property type="term" value="C:cytosol"/>
    <property type="evidence" value="ECO:0007669"/>
    <property type="project" value="TreeGrafter"/>
</dbReference>
<reference evidence="3" key="1">
    <citation type="submission" date="2013-12" db="EMBL/GenBank/DDBJ databases">
        <authorList>
            <person name="Omoto C.K."/>
            <person name="Sibley D."/>
            <person name="Venepally P."/>
            <person name="Hadjithomas M."/>
            <person name="Karamycheva S."/>
            <person name="Brunk B."/>
            <person name="Roos D."/>
            <person name="Caler E."/>
            <person name="Lorenzi H."/>
        </authorList>
    </citation>
    <scope>NUCLEOTIDE SEQUENCE</scope>
</reference>
<dbReference type="GO" id="GO:0043161">
    <property type="term" value="P:proteasome-mediated ubiquitin-dependent protein catabolic process"/>
    <property type="evidence" value="ECO:0007669"/>
    <property type="project" value="TreeGrafter"/>
</dbReference>
<protein>
    <submittedName>
        <fullName evidence="3">SAC3/GANP family protein</fullName>
    </submittedName>
</protein>
<dbReference type="VEuPathDB" id="CryptoDB:GNI_081030"/>
<dbReference type="Pfam" id="PF10075">
    <property type="entry name" value="CSN8_PSD8_EIF3K"/>
    <property type="match status" value="1"/>
</dbReference>
<keyword evidence="4" id="KW-1185">Reference proteome</keyword>
<dbReference type="PANTHER" id="PTHR12387:SF0">
    <property type="entry name" value="26S PROTEASOME NON-ATPASE REGULATORY SUBUNIT 8"/>
    <property type="match status" value="1"/>
</dbReference>
<accession>A0A023B6B6</accession>
<feature type="domain" description="CSN8/PSMD8/EIF3K" evidence="2">
    <location>
        <begin position="97"/>
        <end position="202"/>
    </location>
</feature>
<evidence type="ECO:0000256" key="1">
    <source>
        <dbReference type="ARBA" id="ARBA00022942"/>
    </source>
</evidence>
<organism evidence="3 4">
    <name type="scientific">Gregarina niphandrodes</name>
    <name type="common">Septate eugregarine</name>
    <dbReference type="NCBI Taxonomy" id="110365"/>
    <lineage>
        <taxon>Eukaryota</taxon>
        <taxon>Sar</taxon>
        <taxon>Alveolata</taxon>
        <taxon>Apicomplexa</taxon>
        <taxon>Conoidasida</taxon>
        <taxon>Gregarinasina</taxon>
        <taxon>Eugregarinorida</taxon>
        <taxon>Gregarinidae</taxon>
        <taxon>Gregarina</taxon>
    </lineage>
</organism>
<dbReference type="InterPro" id="IPR006746">
    <property type="entry name" value="26S_Psome_Rpn12"/>
</dbReference>
<evidence type="ECO:0000313" key="3">
    <source>
        <dbReference type="EMBL" id="EZG66173.1"/>
    </source>
</evidence>
<dbReference type="InterPro" id="IPR033464">
    <property type="entry name" value="CSN8_PSD8_EIF3K"/>
</dbReference>
<dbReference type="GeneID" id="22912936"/>
<dbReference type="AlphaFoldDB" id="A0A023B6B6"/>
<gene>
    <name evidence="3" type="ORF">GNI_081030</name>
</gene>
<keyword evidence="1" id="KW-0647">Proteasome</keyword>
<sequence length="206" mass="23509">MDLQNIINSRPPNGLYQKTNTTTLTQALKDIKLKTVIAVATDEHAAVTLKQVLEESVLLAISVGDEEQFKKDYDQLEKLYFSRNVRSRLTFNETECLLLGIGLMRNLRDNDIPSFHVLLQEIRYLVEKVKGTSDMAKSLAQGWQYLEFPLDIEKEIANGNMSRVLELAERKVPHDAYLPFTRALILTIRTHVCTALESAYQKNQVV</sequence>
<name>A0A023B6B6_GRENI</name>
<evidence type="ECO:0000259" key="2">
    <source>
        <dbReference type="Pfam" id="PF10075"/>
    </source>
</evidence>
<evidence type="ECO:0000313" key="4">
    <source>
        <dbReference type="Proteomes" id="UP000019763"/>
    </source>
</evidence>
<proteinExistence type="predicted"/>
<dbReference type="PANTHER" id="PTHR12387">
    <property type="entry name" value="26S PROTEASOME NON-ATPASE REGULATORY SUBUNIT 8"/>
    <property type="match status" value="1"/>
</dbReference>
<dbReference type="GO" id="GO:0005634">
    <property type="term" value="C:nucleus"/>
    <property type="evidence" value="ECO:0007669"/>
    <property type="project" value="TreeGrafter"/>
</dbReference>
<comment type="caution">
    <text evidence="3">The sequence shown here is derived from an EMBL/GenBank/DDBJ whole genome shotgun (WGS) entry which is preliminary data.</text>
</comment>
<dbReference type="Proteomes" id="UP000019763">
    <property type="component" value="Unassembled WGS sequence"/>
</dbReference>
<dbReference type="GO" id="GO:0008541">
    <property type="term" value="C:proteasome regulatory particle, lid subcomplex"/>
    <property type="evidence" value="ECO:0007669"/>
    <property type="project" value="TreeGrafter"/>
</dbReference>
<dbReference type="Gene3D" id="1.25.40.990">
    <property type="match status" value="1"/>
</dbReference>